<sequence length="147" mass="16994">MVELKEITKNNLDNVLKLKVAKNQEDFVSSNVHSLAQAWVYRKTAFPFAIYADNVMVGFIMLGYYESKNQYTIWKLMIDKQYQNRGFAKKALNLAINYLVNNFTVKTIVLGVAFENTTARNLYRSFGFKETGESDEFQFEMGLVIDT</sequence>
<dbReference type="GO" id="GO:0016747">
    <property type="term" value="F:acyltransferase activity, transferring groups other than amino-acyl groups"/>
    <property type="evidence" value="ECO:0007669"/>
    <property type="project" value="InterPro"/>
</dbReference>
<dbReference type="CDD" id="cd04301">
    <property type="entry name" value="NAT_SF"/>
    <property type="match status" value="1"/>
</dbReference>
<dbReference type="PANTHER" id="PTHR43415:SF3">
    <property type="entry name" value="GNAT-FAMILY ACETYLTRANSFERASE"/>
    <property type="match status" value="1"/>
</dbReference>
<dbReference type="SUPFAM" id="SSF55729">
    <property type="entry name" value="Acyl-CoA N-acyltransferases (Nat)"/>
    <property type="match status" value="1"/>
</dbReference>
<dbReference type="AlphaFoldDB" id="A0A9W5Y8Z9"/>
<feature type="transmembrane region" description="Helical" evidence="1">
    <location>
        <begin position="45"/>
        <end position="65"/>
    </location>
</feature>
<dbReference type="InterPro" id="IPR000182">
    <property type="entry name" value="GNAT_dom"/>
</dbReference>
<dbReference type="PROSITE" id="PS51186">
    <property type="entry name" value="GNAT"/>
    <property type="match status" value="1"/>
</dbReference>
<dbReference type="Gene3D" id="3.40.630.30">
    <property type="match status" value="1"/>
</dbReference>
<organism evidence="3 4">
    <name type="scientific">Vallitalea longa</name>
    <dbReference type="NCBI Taxonomy" id="2936439"/>
    <lineage>
        <taxon>Bacteria</taxon>
        <taxon>Bacillati</taxon>
        <taxon>Bacillota</taxon>
        <taxon>Clostridia</taxon>
        <taxon>Lachnospirales</taxon>
        <taxon>Vallitaleaceae</taxon>
        <taxon>Vallitalea</taxon>
    </lineage>
</organism>
<proteinExistence type="predicted"/>
<keyword evidence="4" id="KW-1185">Reference proteome</keyword>
<dbReference type="RefSeq" id="WP_281812017.1">
    <property type="nucleotide sequence ID" value="NZ_BRLB01000001.1"/>
</dbReference>
<keyword evidence="1" id="KW-0472">Membrane</keyword>
<comment type="caution">
    <text evidence="3">The sequence shown here is derived from an EMBL/GenBank/DDBJ whole genome shotgun (WGS) entry which is preliminary data.</text>
</comment>
<feature type="domain" description="N-acetyltransferase" evidence="2">
    <location>
        <begin position="2"/>
        <end position="146"/>
    </location>
</feature>
<gene>
    <name evidence="3" type="ORF">SH1V18_05560</name>
</gene>
<dbReference type="Pfam" id="PF00583">
    <property type="entry name" value="Acetyltransf_1"/>
    <property type="match status" value="1"/>
</dbReference>
<evidence type="ECO:0000313" key="4">
    <source>
        <dbReference type="Proteomes" id="UP001144256"/>
    </source>
</evidence>
<evidence type="ECO:0000313" key="3">
    <source>
        <dbReference type="EMBL" id="GKX28076.1"/>
    </source>
</evidence>
<keyword evidence="1" id="KW-1133">Transmembrane helix</keyword>
<reference evidence="3" key="1">
    <citation type="submission" date="2022-06" db="EMBL/GenBank/DDBJ databases">
        <title>Vallitalea longa sp. nov., an anaerobic bacterium isolated from marine sediment.</title>
        <authorList>
            <person name="Hirano S."/>
            <person name="Terahara T."/>
            <person name="Mori K."/>
            <person name="Hamada M."/>
            <person name="Matsumoto R."/>
            <person name="Kobayashi T."/>
        </authorList>
    </citation>
    <scope>NUCLEOTIDE SEQUENCE</scope>
    <source>
        <strain evidence="3">SH18-1</strain>
    </source>
</reference>
<keyword evidence="1" id="KW-0812">Transmembrane</keyword>
<dbReference type="PANTHER" id="PTHR43415">
    <property type="entry name" value="SPERMIDINE N(1)-ACETYLTRANSFERASE"/>
    <property type="match status" value="1"/>
</dbReference>
<dbReference type="Proteomes" id="UP001144256">
    <property type="component" value="Unassembled WGS sequence"/>
</dbReference>
<dbReference type="EMBL" id="BRLB01000001">
    <property type="protein sequence ID" value="GKX28076.1"/>
    <property type="molecule type" value="Genomic_DNA"/>
</dbReference>
<dbReference type="InterPro" id="IPR016181">
    <property type="entry name" value="Acyl_CoA_acyltransferase"/>
</dbReference>
<evidence type="ECO:0000256" key="1">
    <source>
        <dbReference type="SAM" id="Phobius"/>
    </source>
</evidence>
<evidence type="ECO:0000259" key="2">
    <source>
        <dbReference type="PROSITE" id="PS51186"/>
    </source>
</evidence>
<accession>A0A9W5Y8Z9</accession>
<protein>
    <submittedName>
        <fullName evidence="3">N-acetyltransferase</fullName>
    </submittedName>
</protein>
<name>A0A9W5Y8Z9_9FIRM</name>